<dbReference type="GO" id="GO:0005975">
    <property type="term" value="P:carbohydrate metabolic process"/>
    <property type="evidence" value="ECO:0007669"/>
    <property type="project" value="UniProtKB-ARBA"/>
</dbReference>
<dbReference type="InterPro" id="IPR013783">
    <property type="entry name" value="Ig-like_fold"/>
</dbReference>
<comment type="caution">
    <text evidence="3">The sequence shown here is derived from an EMBL/GenBank/DDBJ whole genome shotgun (WGS) entry which is preliminary data.</text>
</comment>
<dbReference type="EMBL" id="QFFN01000007">
    <property type="protein sequence ID" value="PWG60081.1"/>
    <property type="molecule type" value="Genomic_DNA"/>
</dbReference>
<dbReference type="AlphaFoldDB" id="A0A2U2MT91"/>
<keyword evidence="2" id="KW-1133">Transmembrane helix</keyword>
<keyword evidence="2" id="KW-0472">Membrane</keyword>
<gene>
    <name evidence="3" type="ORF">DF200_04085</name>
</gene>
<evidence type="ECO:0000256" key="1">
    <source>
        <dbReference type="SAM" id="MobiDB-lite"/>
    </source>
</evidence>
<sequence length="279" mass="29292">MEPIVHNAATRSSGCRRGGRPTGLRRHAIRRIDTVFGILVCLLMAMTVTLTPFGTAANAASATNGSLTISARGGGDASGGHPLVGDTYAVAYVAGVTLNDDGTGISGFTTRAPFKRFDREWGELTSSQANAAAKEIADYAGKHGRYDYTDRRTGGDGTVTISGLAPGLYLVNRVGVADANRKYRCDPFFVTIPEFDAGASDYQVTAAPKFEELPVPPGPTTTPEPGATPTPTPTAPETPGRSDIAKTGAAIMRYVEAAVILGAIAFAAMFVHTQLRRRD</sequence>
<reference evidence="3 4" key="1">
    <citation type="journal article" date="2018" name="Int. J. Syst. Evol. Microbiol.">
        <title>Bifidobacterium catulorum sp. nov., a novel taxon from the faeces of the baby common marmoset (Callithrix jacchus).</title>
        <authorList>
            <person name="Modesto M."/>
            <person name="Michelini S."/>
            <person name="Oki K."/>
            <person name="Biavati B."/>
            <person name="Watanabe K."/>
            <person name="Mattarelli P."/>
        </authorList>
    </citation>
    <scope>NUCLEOTIDE SEQUENCE [LARGE SCALE GENOMIC DNA]</scope>
    <source>
        <strain evidence="3 4">MRM 8.19</strain>
    </source>
</reference>
<evidence type="ECO:0008006" key="5">
    <source>
        <dbReference type="Google" id="ProtNLM"/>
    </source>
</evidence>
<name>A0A2U2MT91_9BIFI</name>
<protein>
    <recommendedName>
        <fullName evidence="5">Cell surface protein</fullName>
    </recommendedName>
</protein>
<accession>A0A2U2MT91</accession>
<feature type="transmembrane region" description="Helical" evidence="2">
    <location>
        <begin position="251"/>
        <end position="271"/>
    </location>
</feature>
<evidence type="ECO:0000313" key="3">
    <source>
        <dbReference type="EMBL" id="PWG60081.1"/>
    </source>
</evidence>
<evidence type="ECO:0000313" key="4">
    <source>
        <dbReference type="Proteomes" id="UP000245753"/>
    </source>
</evidence>
<feature type="compositionally biased region" description="Pro residues" evidence="1">
    <location>
        <begin position="214"/>
        <end position="236"/>
    </location>
</feature>
<feature type="region of interest" description="Disordered" evidence="1">
    <location>
        <begin position="1"/>
        <end position="22"/>
    </location>
</feature>
<dbReference type="Gene3D" id="2.60.40.10">
    <property type="entry name" value="Immunoglobulins"/>
    <property type="match status" value="1"/>
</dbReference>
<feature type="transmembrane region" description="Helical" evidence="2">
    <location>
        <begin position="35"/>
        <end position="54"/>
    </location>
</feature>
<organism evidence="3 4">
    <name type="scientific">Bifidobacterium catulorum</name>
    <dbReference type="NCBI Taxonomy" id="1630173"/>
    <lineage>
        <taxon>Bacteria</taxon>
        <taxon>Bacillati</taxon>
        <taxon>Actinomycetota</taxon>
        <taxon>Actinomycetes</taxon>
        <taxon>Bifidobacteriales</taxon>
        <taxon>Bifidobacteriaceae</taxon>
        <taxon>Bifidobacterium</taxon>
    </lineage>
</organism>
<proteinExistence type="predicted"/>
<keyword evidence="4" id="KW-1185">Reference proteome</keyword>
<feature type="region of interest" description="Disordered" evidence="1">
    <location>
        <begin position="210"/>
        <end position="243"/>
    </location>
</feature>
<keyword evidence="2" id="KW-0812">Transmembrane</keyword>
<dbReference type="Proteomes" id="UP000245753">
    <property type="component" value="Unassembled WGS sequence"/>
</dbReference>
<evidence type="ECO:0000256" key="2">
    <source>
        <dbReference type="SAM" id="Phobius"/>
    </source>
</evidence>